<protein>
    <submittedName>
        <fullName evidence="2">With signal peptide plus thr related protein</fullName>
    </submittedName>
</protein>
<dbReference type="AlphaFoldDB" id="A0A2C6LCK9"/>
<keyword evidence="3" id="KW-1185">Reference proteome</keyword>
<keyword evidence="1" id="KW-0732">Signal</keyword>
<evidence type="ECO:0000313" key="3">
    <source>
        <dbReference type="Proteomes" id="UP000221165"/>
    </source>
</evidence>
<dbReference type="Proteomes" id="UP000221165">
    <property type="component" value="Unassembled WGS sequence"/>
</dbReference>
<dbReference type="EMBL" id="MIGC01000560">
    <property type="protein sequence ID" value="PHJ24714.1"/>
    <property type="molecule type" value="Genomic_DNA"/>
</dbReference>
<evidence type="ECO:0000256" key="1">
    <source>
        <dbReference type="SAM" id="SignalP"/>
    </source>
</evidence>
<dbReference type="RefSeq" id="XP_067926386.1">
    <property type="nucleotide sequence ID" value="XM_068061619.1"/>
</dbReference>
<accession>A0A2C6LCK9</accession>
<reference evidence="2 3" key="1">
    <citation type="journal article" date="2017" name="Int. J. Parasitol.">
        <title>The genome of the protozoan parasite Cystoisospora suis and a reverse vaccinology approach to identify vaccine candidates.</title>
        <authorList>
            <person name="Palmieri N."/>
            <person name="Shrestha A."/>
            <person name="Ruttkowski B."/>
            <person name="Beck T."/>
            <person name="Vogl C."/>
            <person name="Tomley F."/>
            <person name="Blake D.P."/>
            <person name="Joachim A."/>
        </authorList>
    </citation>
    <scope>NUCLEOTIDE SEQUENCE [LARGE SCALE GENOMIC DNA]</scope>
    <source>
        <strain evidence="2 3">Wien I</strain>
    </source>
</reference>
<organism evidence="2 3">
    <name type="scientific">Cystoisospora suis</name>
    <dbReference type="NCBI Taxonomy" id="483139"/>
    <lineage>
        <taxon>Eukaryota</taxon>
        <taxon>Sar</taxon>
        <taxon>Alveolata</taxon>
        <taxon>Apicomplexa</taxon>
        <taxon>Conoidasida</taxon>
        <taxon>Coccidia</taxon>
        <taxon>Eucoccidiorida</taxon>
        <taxon>Eimeriorina</taxon>
        <taxon>Sarcocystidae</taxon>
        <taxon>Cystoisospora</taxon>
    </lineage>
</organism>
<comment type="caution">
    <text evidence="2">The sequence shown here is derived from an EMBL/GenBank/DDBJ whole genome shotgun (WGS) entry which is preliminary data.</text>
</comment>
<dbReference type="GeneID" id="94424830"/>
<dbReference type="OrthoDB" id="328876at2759"/>
<dbReference type="VEuPathDB" id="ToxoDB:CSUI_001413"/>
<proteinExistence type="predicted"/>
<gene>
    <name evidence="2" type="ORF">CSUI_001413</name>
</gene>
<feature type="chain" id="PRO_5012157540" evidence="1">
    <location>
        <begin position="35"/>
        <end position="499"/>
    </location>
</feature>
<feature type="signal peptide" evidence="1">
    <location>
        <begin position="1"/>
        <end position="34"/>
    </location>
</feature>
<name>A0A2C6LCK9_9APIC</name>
<evidence type="ECO:0000313" key="2">
    <source>
        <dbReference type="EMBL" id="PHJ24714.1"/>
    </source>
</evidence>
<sequence>MVKMALCCPRRVSLRTCLIGLLLFSAFVISLGAAAPGGDEAPLDGQAHSTPADRKQVEGHFGRMTLFDQVLGYALGRFVNGFTAQQSRINFEQYLNPAEKELSVLLHALELFQQTVLPPVMEMANLPYEALKVARDEVDSLFVTLFGSEVLEGASGSVGLGSVDGSCDNSKTYSIRSAEDLQNHRADLECIFAGGEAPRRPPLGIVVGRVHEAGATDLFNLAMKIWWAGKLAFMTRCGTSRDVYMIQNLIHSTLDITAYAYVGKFTDPLGPGEHMDDKPSLIYDYTVDFGRMCPEVFSQGSQVHLGVINNEHMYRNVVDVLRKVGETEDGGHILLGKAMLRDPLNFPDNGDILAAFWSGVSYDHDAFNSSGGRFRLKPLDESFDYKHQSIVEVLRRFLPLIELLANPTGVGPSMYDSALRWKLGFQPLSPSQSSAAHNYRMGGQPLSSEFALGEYPSSGRPLPYLSGALPPRVELLDILRKFGRGSSEVSEASLKRETE</sequence>